<feature type="transmembrane region" description="Helical" evidence="1">
    <location>
        <begin position="234"/>
        <end position="250"/>
    </location>
</feature>
<feature type="transmembrane region" description="Helical" evidence="1">
    <location>
        <begin position="262"/>
        <end position="289"/>
    </location>
</feature>
<evidence type="ECO:0008006" key="4">
    <source>
        <dbReference type="Google" id="ProtNLM"/>
    </source>
</evidence>
<dbReference type="Pfam" id="PF09913">
    <property type="entry name" value="DUF2142"/>
    <property type="match status" value="1"/>
</dbReference>
<feature type="transmembrane region" description="Helical" evidence="1">
    <location>
        <begin position="446"/>
        <end position="463"/>
    </location>
</feature>
<feature type="transmembrane region" description="Helical" evidence="1">
    <location>
        <begin position="36"/>
        <end position="57"/>
    </location>
</feature>
<keyword evidence="1" id="KW-1133">Transmembrane helix</keyword>
<dbReference type="EMBL" id="CP011266">
    <property type="protein sequence ID" value="ALT70055.1"/>
    <property type="molecule type" value="Genomic_DNA"/>
</dbReference>
<feature type="transmembrane region" description="Helical" evidence="1">
    <location>
        <begin position="475"/>
        <end position="496"/>
    </location>
</feature>
<keyword evidence="3" id="KW-1185">Reference proteome</keyword>
<proteinExistence type="predicted"/>
<feature type="transmembrane region" description="Helical" evidence="1">
    <location>
        <begin position="413"/>
        <end position="434"/>
    </location>
</feature>
<dbReference type="AlphaFoldDB" id="A0A0U3E7R0"/>
<evidence type="ECO:0000313" key="2">
    <source>
        <dbReference type="EMBL" id="ALT70055.1"/>
    </source>
</evidence>
<keyword evidence="1" id="KW-0472">Membrane</keyword>
<dbReference type="GeneID" id="26737257"/>
<accession>A0A0U3E7R0</accession>
<reference evidence="2 3" key="1">
    <citation type="submission" date="2015-04" db="EMBL/GenBank/DDBJ databases">
        <title>The complete genome sequence of the rumen methanogen Methanobrevibacter millerae SM9.</title>
        <authorList>
            <person name="Leahy S.C."/>
            <person name="Kelly W.J."/>
            <person name="Pacheco D.M."/>
            <person name="Li D."/>
            <person name="Altermann E."/>
            <person name="Attwood G.T."/>
        </authorList>
    </citation>
    <scope>NUCLEOTIDE SEQUENCE [LARGE SCALE GENOMIC DNA]</scope>
    <source>
        <strain evidence="2 3">SM9</strain>
    </source>
</reference>
<feature type="transmembrane region" description="Helical" evidence="1">
    <location>
        <begin position="66"/>
        <end position="84"/>
    </location>
</feature>
<feature type="transmembrane region" description="Helical" evidence="1">
    <location>
        <begin position="185"/>
        <end position="203"/>
    </location>
</feature>
<dbReference type="Proteomes" id="UP000067738">
    <property type="component" value="Chromosome"/>
</dbReference>
<dbReference type="RefSeq" id="WP_058740253.1">
    <property type="nucleotide sequence ID" value="NZ_CP011266.1"/>
</dbReference>
<gene>
    <name evidence="2" type="ORF">sm9_2299</name>
</gene>
<keyword evidence="1" id="KW-0812">Transmembrane</keyword>
<evidence type="ECO:0000313" key="3">
    <source>
        <dbReference type="Proteomes" id="UP000067738"/>
    </source>
</evidence>
<dbReference type="InterPro" id="IPR018674">
    <property type="entry name" value="DUF2142_membrane"/>
</dbReference>
<dbReference type="PATRIC" id="fig|230361.4.peg.2373"/>
<evidence type="ECO:0000256" key="1">
    <source>
        <dbReference type="SAM" id="Phobius"/>
    </source>
</evidence>
<sequence>MIDYKDYLNNYKSLIILLISIIILNIIIFNEANFKSSFFIFTVIYTTISGIISLYYYEKTKNIEQTVFLIIILFGLLCVFLSPINSVSDEGEHFMRSEITSHGDFFPKYITQNNKNGFMSIDSLAHMPMDKTFLETDSWNSQPINTTPHLVNSAFEQNPFYVYLAQAIGINLAKLLNLNQISMLWAGRLFNLLLYASFTFIAIKKTPILKVPMAVVATFPLAIVQAASFSSDSFIFSFSFIVIAYLLYMYKAKEGSLTKKEIGIFTILVIILGFSKVTLGGFALLILIVPKSNFKNPKDKYLGFLSIFIILITLIIWAKFYAVGSISHSWRASLFTQKNVNANNQIKYLLSDINGLITFLKIGNQIPVQINALSKLYTNYDNFPLFNIIYALFFIVFSIFYQLEDKIKRNTRIITAFTLLIIIFGTYLVQYLTWAPVGAKDLIESGVVPRYFLPVFVLIPFIINYKNSKIKNSEILIITCIVIFLCSMFTFMAGIIY</sequence>
<name>A0A0U3E7R0_9EURY</name>
<protein>
    <recommendedName>
        <fullName evidence="4">DUF2142 domain-containing protein</fullName>
    </recommendedName>
</protein>
<feature type="transmembrane region" description="Helical" evidence="1">
    <location>
        <begin position="301"/>
        <end position="322"/>
    </location>
</feature>
<feature type="transmembrane region" description="Helical" evidence="1">
    <location>
        <begin position="12"/>
        <end position="30"/>
    </location>
</feature>
<feature type="transmembrane region" description="Helical" evidence="1">
    <location>
        <begin position="383"/>
        <end position="401"/>
    </location>
</feature>
<dbReference type="KEGG" id="mmil:sm9_2299"/>
<dbReference type="OrthoDB" id="75373at2157"/>
<organism evidence="2 3">
    <name type="scientific">Methanobrevibacter millerae</name>
    <dbReference type="NCBI Taxonomy" id="230361"/>
    <lineage>
        <taxon>Archaea</taxon>
        <taxon>Methanobacteriati</taxon>
        <taxon>Methanobacteriota</taxon>
        <taxon>Methanomada group</taxon>
        <taxon>Methanobacteria</taxon>
        <taxon>Methanobacteriales</taxon>
        <taxon>Methanobacteriaceae</taxon>
        <taxon>Methanobrevibacter</taxon>
    </lineage>
</organism>